<comment type="similarity">
    <text evidence="1">Belongs to the LysR transcriptional regulatory family.</text>
</comment>
<organism evidence="6 7">
    <name type="scientific">Clostridium oceanicum</name>
    <dbReference type="NCBI Taxonomy" id="1543"/>
    <lineage>
        <taxon>Bacteria</taxon>
        <taxon>Bacillati</taxon>
        <taxon>Bacillota</taxon>
        <taxon>Clostridia</taxon>
        <taxon>Eubacteriales</taxon>
        <taxon>Clostridiaceae</taxon>
        <taxon>Clostridium</taxon>
    </lineage>
</organism>
<evidence type="ECO:0000259" key="5">
    <source>
        <dbReference type="PROSITE" id="PS50931"/>
    </source>
</evidence>
<dbReference type="PROSITE" id="PS50931">
    <property type="entry name" value="HTH_LYSR"/>
    <property type="match status" value="1"/>
</dbReference>
<dbReference type="Gene3D" id="1.10.10.10">
    <property type="entry name" value="Winged helix-like DNA-binding domain superfamily/Winged helix DNA-binding domain"/>
    <property type="match status" value="1"/>
</dbReference>
<dbReference type="PRINTS" id="PR00039">
    <property type="entry name" value="HTHLYSR"/>
</dbReference>
<keyword evidence="7" id="KW-1185">Reference proteome</keyword>
<evidence type="ECO:0000256" key="1">
    <source>
        <dbReference type="ARBA" id="ARBA00009437"/>
    </source>
</evidence>
<dbReference type="InterPro" id="IPR036390">
    <property type="entry name" value="WH_DNA-bd_sf"/>
</dbReference>
<keyword evidence="3" id="KW-0238">DNA-binding</keyword>
<keyword evidence="2" id="KW-0805">Transcription regulation</keyword>
<accession>A0ABP3USX2</accession>
<proteinExistence type="inferred from homology"/>
<dbReference type="PANTHER" id="PTHR30126">
    <property type="entry name" value="HTH-TYPE TRANSCRIPTIONAL REGULATOR"/>
    <property type="match status" value="1"/>
</dbReference>
<name>A0ABP3USX2_9CLOT</name>
<evidence type="ECO:0000313" key="7">
    <source>
        <dbReference type="Proteomes" id="UP001501510"/>
    </source>
</evidence>
<dbReference type="InterPro" id="IPR036388">
    <property type="entry name" value="WH-like_DNA-bd_sf"/>
</dbReference>
<dbReference type="SUPFAM" id="SSF53850">
    <property type="entry name" value="Periplasmic binding protein-like II"/>
    <property type="match status" value="1"/>
</dbReference>
<evidence type="ECO:0000313" key="6">
    <source>
        <dbReference type="EMBL" id="GAA0741968.1"/>
    </source>
</evidence>
<gene>
    <name evidence="6" type="ORF">GCM10008906_23890</name>
</gene>
<dbReference type="RefSeq" id="WP_343761858.1">
    <property type="nucleotide sequence ID" value="NZ_BAAACG010000010.1"/>
</dbReference>
<dbReference type="SUPFAM" id="SSF46785">
    <property type="entry name" value="Winged helix' DNA-binding domain"/>
    <property type="match status" value="1"/>
</dbReference>
<evidence type="ECO:0000256" key="4">
    <source>
        <dbReference type="ARBA" id="ARBA00023163"/>
    </source>
</evidence>
<dbReference type="Pfam" id="PF00126">
    <property type="entry name" value="HTH_1"/>
    <property type="match status" value="1"/>
</dbReference>
<sequence length="293" mass="33506">MEIRKLKTFKKVVEFKSFSKAAKELNYGQSTVTEHVQSLEREIGAALFDRLGKKISVTSVGEELYGYVVELLDTYNKIKNISADKEILNGHISIGVSESIIVYRLQPVLSKFREKYPKVNITLISDNCLRLKEKLYTGQVDLNLTLEPAIASKDLVVDKINEEPLVFISGGENNLDKISAENKDEVNKECFIFTEKECAIRNFLENYLYNKGISPKSTLEFSNTEAIKQCVVSNLGISLLPLMCVEDLIKDKKVRRIGEDEEIKFLIQLSYHKNKWLSPLLKEFMKYSLEMLS</sequence>
<dbReference type="Pfam" id="PF03466">
    <property type="entry name" value="LysR_substrate"/>
    <property type="match status" value="1"/>
</dbReference>
<dbReference type="Gene3D" id="3.40.190.290">
    <property type="match status" value="1"/>
</dbReference>
<dbReference type="PANTHER" id="PTHR30126:SF100">
    <property type="entry name" value="LYSR-FAMILY TRANSCRIPTIONAL REGULATOR"/>
    <property type="match status" value="1"/>
</dbReference>
<comment type="caution">
    <text evidence="6">The sequence shown here is derived from an EMBL/GenBank/DDBJ whole genome shotgun (WGS) entry which is preliminary data.</text>
</comment>
<dbReference type="InterPro" id="IPR005119">
    <property type="entry name" value="LysR_subst-bd"/>
</dbReference>
<keyword evidence="4" id="KW-0804">Transcription</keyword>
<evidence type="ECO:0000256" key="3">
    <source>
        <dbReference type="ARBA" id="ARBA00023125"/>
    </source>
</evidence>
<dbReference type="Proteomes" id="UP001501510">
    <property type="component" value="Unassembled WGS sequence"/>
</dbReference>
<reference evidence="7" key="1">
    <citation type="journal article" date="2019" name="Int. J. Syst. Evol. Microbiol.">
        <title>The Global Catalogue of Microorganisms (GCM) 10K type strain sequencing project: providing services to taxonomists for standard genome sequencing and annotation.</title>
        <authorList>
            <consortium name="The Broad Institute Genomics Platform"/>
            <consortium name="The Broad Institute Genome Sequencing Center for Infectious Disease"/>
            <person name="Wu L."/>
            <person name="Ma J."/>
        </authorList>
    </citation>
    <scope>NUCLEOTIDE SEQUENCE [LARGE SCALE GENOMIC DNA]</scope>
    <source>
        <strain evidence="7">JCM 1407</strain>
    </source>
</reference>
<dbReference type="CDD" id="cd05466">
    <property type="entry name" value="PBP2_LTTR_substrate"/>
    <property type="match status" value="1"/>
</dbReference>
<protein>
    <submittedName>
        <fullName evidence="6">LysR family transcriptional regulator</fullName>
    </submittedName>
</protein>
<feature type="domain" description="HTH lysR-type" evidence="5">
    <location>
        <begin position="1"/>
        <end position="58"/>
    </location>
</feature>
<evidence type="ECO:0000256" key="2">
    <source>
        <dbReference type="ARBA" id="ARBA00023015"/>
    </source>
</evidence>
<dbReference type="EMBL" id="BAAACG010000010">
    <property type="protein sequence ID" value="GAA0741968.1"/>
    <property type="molecule type" value="Genomic_DNA"/>
</dbReference>
<dbReference type="InterPro" id="IPR000847">
    <property type="entry name" value="LysR_HTH_N"/>
</dbReference>